<feature type="region of interest" description="Disordered" evidence="1">
    <location>
        <begin position="868"/>
        <end position="890"/>
    </location>
</feature>
<evidence type="ECO:0000313" key="3">
    <source>
        <dbReference type="Proteomes" id="UP000317940"/>
    </source>
</evidence>
<dbReference type="EMBL" id="VIWT01000009">
    <property type="protein sequence ID" value="TWF71615.1"/>
    <property type="molecule type" value="Genomic_DNA"/>
</dbReference>
<dbReference type="InterPro" id="IPR027417">
    <property type="entry name" value="P-loop_NTPase"/>
</dbReference>
<reference evidence="2 3" key="1">
    <citation type="submission" date="2019-06" db="EMBL/GenBank/DDBJ databases">
        <title>Sequencing the genomes of 1000 actinobacteria strains.</title>
        <authorList>
            <person name="Klenk H.-P."/>
        </authorList>
    </citation>
    <scope>NUCLEOTIDE SEQUENCE [LARGE SCALE GENOMIC DNA]</scope>
    <source>
        <strain evidence="2 3">DSM 44826</strain>
    </source>
</reference>
<protein>
    <submittedName>
        <fullName evidence="2">Uncharacterized protein</fullName>
    </submittedName>
</protein>
<sequence length="1605" mass="172101">MPPSGGLADKIGNRYEGRHAVLRLLQLMDEEHDSVRVRLEQPGEDSFEWWVEHRNGSRTYTQVKRQLAGDEQWTTATLVAKGIIKDFGKRIEAESTARCEFCSTLSASHLQELSDSARMAGNLKEFEDVFAAAEDKKKSWNRIRGEWDWWSPEESRQALRNVTVAVISEPLLETLLEVQARMLVAGNPETAISLLGSYLEDHLCEEITAQDLWDYLAGKDLTPNDWGKDPSTRARINTLNQTYVHGVAADRGPLAAIRRKEAATTAGLLTSMACEPSVVAVTGVAGMGKSDLLGQVVEELTTPSAVGTGPMPVVLAARLDRLAGEFRDAAGLGAVLGLPESPAVVLSRLAAGGPAVLVLDQVDAFSSISGRHPERFHAVTETLRQADAMGVRVLLACRTFDFTEDDRMLGLAVPAVDSQPIDLGPLPVEDVERELAAADLTLTALPPTLRELVRAPLHLRMLVTLRQRGEDVGGITTRLHLFDRFFKNVIREVQQTSPGAPVEVATAVLAQRLSDHQELTAPEARLSQYRTTVDQLISAGWLRKSEGRIGFAHEAFFDYAYAYHHASEERSLLDLLRSAEQHLFRRSQVRQILTLEREQDRNRYLSDLRDVLGAPDVRPHIKELVIAVVTSVPDPTPEEWKALTVLGDGRTEPLADRAHALAARSPVFGELLLTEGVVAGYLADPDTAGFGAWLCQILVRNHPDQVAALLQPHAAEPALAQRIIGVINLAPLADSDAVVELFETLITAGVTDDPRHDVFTLLYATTDTAAASGARIAAAYMRRRLDLHLAEQPPVATAADQEDEQRPDTQEPETGAGSPTAPAPASVQLLGIGRHTASDVIGKLAGQDPAAFVHHILPVVRAASAATRTGQSAANGETDATFPYRPSQPPAVGSDNDVVLGHLTQALRTASAAGDAEAHAAVREMAASDLATEQVLAAAAFAVGHTDLLDDALTWLNEGPFAFTQGWLFHPSVFSAETLAHVCQHRTPEQTSTAQQRAASATNSAEERGKIPKGTVARRLLAGIPAAQLTPETLQRRAELDTRLGANKTAAAAGQPPTGFGGFMPLRPPISLNDVENMADVELAQQLNNHTADGPAWQDNGQILGGAISVAEIVTTATERNPERFTALLEGANPLPGIYTAAILRGLDKARAGQRATVVQVLRAVKAAAPNADTDSRHGLAVIIASTIPRITDDDLANAGCAPTDLVAILRDLVTPADAAGAHTSPPAGTVPRLPTEPVPEAGATPDQIQLKLMEYGAAITDQLLTTVWQRADATALDALRNLAQHHPEAGLAFQEELLRLTTSPYLIQRLTTLQVTSRSQITDKAELAQIITTALDAPGLIATPGLNYPADTRILLAAQPLHALVHEIGWGDHAAAQDLATRMLDLRAAATREDPTNRVLAAVAERAAHNGAAVTTRACATDPTESGEAALRAVASGQLPERLGVAAALSDLQPVTAFPDALIKVLLELCDDPNDEVAMKALTTVREIPGTEHPHIQDLLTLVPCTRAFELNPEPAISAAKRCQEAYPALVLDLAGYFFELHGKKTSDISSASSAHAHMLAEVVTSIYTRQPDGELGSRALDLIDTMVIERSLGLESHLGGLDR</sequence>
<feature type="region of interest" description="Disordered" evidence="1">
    <location>
        <begin position="988"/>
        <end position="1008"/>
    </location>
</feature>
<keyword evidence="3" id="KW-1185">Reference proteome</keyword>
<dbReference type="SUPFAM" id="SSF52540">
    <property type="entry name" value="P-loop containing nucleoside triphosphate hydrolases"/>
    <property type="match status" value="1"/>
</dbReference>
<dbReference type="OrthoDB" id="7051144at2"/>
<comment type="caution">
    <text evidence="2">The sequence shown here is derived from an EMBL/GenBank/DDBJ whole genome shotgun (WGS) entry which is preliminary data.</text>
</comment>
<proteinExistence type="predicted"/>
<organism evidence="2 3">
    <name type="scientific">Kitasatospora viridis</name>
    <dbReference type="NCBI Taxonomy" id="281105"/>
    <lineage>
        <taxon>Bacteria</taxon>
        <taxon>Bacillati</taxon>
        <taxon>Actinomycetota</taxon>
        <taxon>Actinomycetes</taxon>
        <taxon>Kitasatosporales</taxon>
        <taxon>Streptomycetaceae</taxon>
        <taxon>Kitasatospora</taxon>
    </lineage>
</organism>
<dbReference type="Proteomes" id="UP000317940">
    <property type="component" value="Unassembled WGS sequence"/>
</dbReference>
<dbReference type="RefSeq" id="WP_145911805.1">
    <property type="nucleotide sequence ID" value="NZ_BAAAMZ010000047.1"/>
</dbReference>
<name>A0A561S9Y6_9ACTN</name>
<gene>
    <name evidence="2" type="ORF">FHX73_19245</name>
</gene>
<feature type="region of interest" description="Disordered" evidence="1">
    <location>
        <begin position="794"/>
        <end position="825"/>
    </location>
</feature>
<accession>A0A561S9Y6</accession>
<feature type="compositionally biased region" description="Low complexity" evidence="1">
    <location>
        <begin position="812"/>
        <end position="825"/>
    </location>
</feature>
<evidence type="ECO:0000313" key="2">
    <source>
        <dbReference type="EMBL" id="TWF71615.1"/>
    </source>
</evidence>
<evidence type="ECO:0000256" key="1">
    <source>
        <dbReference type="SAM" id="MobiDB-lite"/>
    </source>
</evidence>
<feature type="compositionally biased region" description="Low complexity" evidence="1">
    <location>
        <begin position="990"/>
        <end position="1004"/>
    </location>
</feature>